<dbReference type="AlphaFoldDB" id="A0A0F9C1P6"/>
<protein>
    <recommendedName>
        <fullName evidence="1">Ice-binding protein C-terminal domain-containing protein</fullName>
    </recommendedName>
</protein>
<name>A0A0F9C1P6_9ZZZZ</name>
<comment type="caution">
    <text evidence="2">The sequence shown here is derived from an EMBL/GenBank/DDBJ whole genome shotgun (WGS) entry which is preliminary data.</text>
</comment>
<organism evidence="2">
    <name type="scientific">marine sediment metagenome</name>
    <dbReference type="NCBI Taxonomy" id="412755"/>
    <lineage>
        <taxon>unclassified sequences</taxon>
        <taxon>metagenomes</taxon>
        <taxon>ecological metagenomes</taxon>
    </lineage>
</organism>
<feature type="domain" description="Ice-binding protein C-terminal" evidence="1">
    <location>
        <begin position="185"/>
        <end position="207"/>
    </location>
</feature>
<evidence type="ECO:0000259" key="1">
    <source>
        <dbReference type="Pfam" id="PF07589"/>
    </source>
</evidence>
<gene>
    <name evidence="2" type="ORF">LCGC14_2458280</name>
</gene>
<sequence>MPGVRYILLFIACLAVFTAGANASIIEELTPYYDETPEVQTFNDFFTETPIADIQSNVYYYSSEEYLYTYQITSNHDLDLGFVTMQIYNVFGATDYWKYDDTGDSEEVNPAVWGPFPFSSPSPDSFDGHFNDPIASSAQSALLWFVTSDEPTNAGKGSLFGVYRTADGDPWSGFYAEGNLITPDPVPEPATFLLISMGTFAIIGRRRGTQEGV</sequence>
<evidence type="ECO:0000313" key="2">
    <source>
        <dbReference type="EMBL" id="KKL20157.1"/>
    </source>
</evidence>
<proteinExistence type="predicted"/>
<dbReference type="InterPro" id="IPR013424">
    <property type="entry name" value="Ice-binding_C"/>
</dbReference>
<dbReference type="NCBIfam" id="TIGR02595">
    <property type="entry name" value="PEP_CTERM"/>
    <property type="match status" value="1"/>
</dbReference>
<accession>A0A0F9C1P6</accession>
<dbReference type="EMBL" id="LAZR01038208">
    <property type="protein sequence ID" value="KKL20157.1"/>
    <property type="molecule type" value="Genomic_DNA"/>
</dbReference>
<reference evidence="2" key="1">
    <citation type="journal article" date="2015" name="Nature">
        <title>Complex archaea that bridge the gap between prokaryotes and eukaryotes.</title>
        <authorList>
            <person name="Spang A."/>
            <person name="Saw J.H."/>
            <person name="Jorgensen S.L."/>
            <person name="Zaremba-Niedzwiedzka K."/>
            <person name="Martijn J."/>
            <person name="Lind A.E."/>
            <person name="van Eijk R."/>
            <person name="Schleper C."/>
            <person name="Guy L."/>
            <person name="Ettema T.J."/>
        </authorList>
    </citation>
    <scope>NUCLEOTIDE SEQUENCE</scope>
</reference>
<dbReference type="Pfam" id="PF07589">
    <property type="entry name" value="PEP-CTERM"/>
    <property type="match status" value="1"/>
</dbReference>